<dbReference type="Pfam" id="PF26355">
    <property type="entry name" value="HTH_VMAP-M9"/>
    <property type="match status" value="1"/>
</dbReference>
<dbReference type="OrthoDB" id="5522963at2"/>
<dbReference type="NCBIfam" id="TIGR00254">
    <property type="entry name" value="GGDEF"/>
    <property type="match status" value="1"/>
</dbReference>
<accession>A0A139WT40</accession>
<sequence>MEVDQILEAIQQSLLPRRLSSIEKFVLHQSWLGKTYNEMAQISGYASDYIKEVGSQLWQDISDTVGQRVTKKNLHLVLNQIETNSIDRQKKEAKREPKVIDKTQKSKDVQSVIINTDIQYPSGPVALTSPLYINRPPVEEIAYQKINQPGCVIGIKAPRKMGKSSLLHRIVSYAKTIEYKTVYLDFQEADESIFVSLDKFLRWFCANVSRQLNINPKLDDYWDEEMGSKVSSKIYFEAYILKQIDSAVVIVLNEVNRVFEHLNIAKDFIPMLRFWHELAKQEKIWQKWRLVVAHATEIYVPLNLNQSPFNVGQTITLPKFTPEQARDLARRYGLNWASGEKSAQSLALLIKMLSGHPYLLNLAFYYLQRKEITIEELLQTAPTSGGIFSDYLRSNLAVIKKAPELVSALQQVVNSNESVQLDAIAAFQLESMGLIELNGNWAKPSCELYRLYFREQLQQENTTDVAETEELVTKLQTIGYANHIDELTQFATRNYFSQYLENNWKEWAKEISPVSLVLCEVDYFKFFNETYGYKVGDECLQLIANTIRDRVEEYPGHFIARYEGAKFAIVVPFLSTEFALSVASNIRDGVIALAIEYERSVFGGFPARVLTVSLGVASITPSHESSPEMLIDATESALHQAIRRGRNCVSVSASLMVEF</sequence>
<dbReference type="GO" id="GO:0043709">
    <property type="term" value="P:cell adhesion involved in single-species biofilm formation"/>
    <property type="evidence" value="ECO:0007669"/>
    <property type="project" value="TreeGrafter"/>
</dbReference>
<dbReference type="SMART" id="SM00267">
    <property type="entry name" value="GGDEF"/>
    <property type="match status" value="1"/>
</dbReference>
<reference evidence="2 3" key="1">
    <citation type="journal article" date="2013" name="Genome Biol. Evol.">
        <title>Genomes of Stigonematalean cyanobacteria (subsection V) and the evolution of oxygenic photosynthesis from prokaryotes to plastids.</title>
        <authorList>
            <person name="Dagan T."/>
            <person name="Roettger M."/>
            <person name="Stucken K."/>
            <person name="Landan G."/>
            <person name="Koch R."/>
            <person name="Major P."/>
            <person name="Gould S.B."/>
            <person name="Goremykin V.V."/>
            <person name="Rippka R."/>
            <person name="Tandeau de Marsac N."/>
            <person name="Gugger M."/>
            <person name="Lockhart P.J."/>
            <person name="Allen J.F."/>
            <person name="Brune I."/>
            <person name="Maus I."/>
            <person name="Puhler A."/>
            <person name="Martin W.F."/>
        </authorList>
    </citation>
    <scope>NUCLEOTIDE SEQUENCE [LARGE SCALE GENOMIC DNA]</scope>
    <source>
        <strain evidence="2 3">PCC 7110</strain>
    </source>
</reference>
<dbReference type="GO" id="GO:0052621">
    <property type="term" value="F:diguanylate cyclase activity"/>
    <property type="evidence" value="ECO:0007669"/>
    <property type="project" value="TreeGrafter"/>
</dbReference>
<evidence type="ECO:0000259" key="1">
    <source>
        <dbReference type="PROSITE" id="PS50887"/>
    </source>
</evidence>
<dbReference type="SUPFAM" id="SSF55073">
    <property type="entry name" value="Nucleotide cyclase"/>
    <property type="match status" value="1"/>
</dbReference>
<dbReference type="EMBL" id="ANNX02000051">
    <property type="protein sequence ID" value="KYC35590.1"/>
    <property type="molecule type" value="Genomic_DNA"/>
</dbReference>
<gene>
    <name evidence="2" type="ORF">WA1_07140</name>
</gene>
<dbReference type="Pfam" id="PF00990">
    <property type="entry name" value="GGDEF"/>
    <property type="match status" value="1"/>
</dbReference>
<organism evidence="2 3">
    <name type="scientific">Scytonema hofmannii PCC 7110</name>
    <dbReference type="NCBI Taxonomy" id="128403"/>
    <lineage>
        <taxon>Bacteria</taxon>
        <taxon>Bacillati</taxon>
        <taxon>Cyanobacteriota</taxon>
        <taxon>Cyanophyceae</taxon>
        <taxon>Nostocales</taxon>
        <taxon>Scytonemataceae</taxon>
        <taxon>Scytonema</taxon>
    </lineage>
</organism>
<dbReference type="Pfam" id="PF14516">
    <property type="entry name" value="AAA_35"/>
    <property type="match status" value="1"/>
</dbReference>
<feature type="domain" description="GGDEF" evidence="1">
    <location>
        <begin position="512"/>
        <end position="654"/>
    </location>
</feature>
<dbReference type="SUPFAM" id="SSF52540">
    <property type="entry name" value="P-loop containing nucleoside triphosphate hydrolases"/>
    <property type="match status" value="1"/>
</dbReference>
<dbReference type="PANTHER" id="PTHR45138">
    <property type="entry name" value="REGULATORY COMPONENTS OF SENSORY TRANSDUCTION SYSTEM"/>
    <property type="match status" value="1"/>
</dbReference>
<dbReference type="PANTHER" id="PTHR45138:SF9">
    <property type="entry name" value="DIGUANYLATE CYCLASE DGCM-RELATED"/>
    <property type="match status" value="1"/>
</dbReference>
<dbReference type="AlphaFoldDB" id="A0A139WT40"/>
<dbReference type="PROSITE" id="PS50887">
    <property type="entry name" value="GGDEF"/>
    <property type="match status" value="1"/>
</dbReference>
<dbReference type="InterPro" id="IPR050469">
    <property type="entry name" value="Diguanylate_Cyclase"/>
</dbReference>
<protein>
    <recommendedName>
        <fullName evidence="1">GGDEF domain-containing protein</fullName>
    </recommendedName>
</protein>
<dbReference type="Proteomes" id="UP000076925">
    <property type="component" value="Unassembled WGS sequence"/>
</dbReference>
<dbReference type="Gene3D" id="3.40.50.300">
    <property type="entry name" value="P-loop containing nucleotide triphosphate hydrolases"/>
    <property type="match status" value="1"/>
</dbReference>
<dbReference type="InterPro" id="IPR000160">
    <property type="entry name" value="GGDEF_dom"/>
</dbReference>
<dbReference type="STRING" id="128403.WA1_07140"/>
<dbReference type="CDD" id="cd01949">
    <property type="entry name" value="GGDEF"/>
    <property type="match status" value="1"/>
</dbReference>
<evidence type="ECO:0000313" key="2">
    <source>
        <dbReference type="EMBL" id="KYC35590.1"/>
    </source>
</evidence>
<comment type="caution">
    <text evidence="2">The sequence shown here is derived from an EMBL/GenBank/DDBJ whole genome shotgun (WGS) entry which is preliminary data.</text>
</comment>
<evidence type="ECO:0000313" key="3">
    <source>
        <dbReference type="Proteomes" id="UP000076925"/>
    </source>
</evidence>
<dbReference type="GO" id="GO:0005886">
    <property type="term" value="C:plasma membrane"/>
    <property type="evidence" value="ECO:0007669"/>
    <property type="project" value="TreeGrafter"/>
</dbReference>
<name>A0A139WT40_9CYAN</name>
<dbReference type="Gene3D" id="3.30.70.270">
    <property type="match status" value="1"/>
</dbReference>
<keyword evidence="3" id="KW-1185">Reference proteome</keyword>
<dbReference type="GO" id="GO:1902201">
    <property type="term" value="P:negative regulation of bacterial-type flagellum-dependent cell motility"/>
    <property type="evidence" value="ECO:0007669"/>
    <property type="project" value="TreeGrafter"/>
</dbReference>
<dbReference type="InterPro" id="IPR058651">
    <property type="entry name" value="HTH_VMAP-M9"/>
</dbReference>
<proteinExistence type="predicted"/>
<dbReference type="InterPro" id="IPR027417">
    <property type="entry name" value="P-loop_NTPase"/>
</dbReference>
<dbReference type="InterPro" id="IPR043128">
    <property type="entry name" value="Rev_trsase/Diguanyl_cyclase"/>
</dbReference>
<dbReference type="InterPro" id="IPR029787">
    <property type="entry name" value="Nucleotide_cyclase"/>
</dbReference>